<comment type="caution">
    <text evidence="2">The sequence shown here is derived from an EMBL/GenBank/DDBJ whole genome shotgun (WGS) entry which is preliminary data.</text>
</comment>
<evidence type="ECO:0000313" key="2">
    <source>
        <dbReference type="EMBL" id="CAJ1410743.1"/>
    </source>
</evidence>
<dbReference type="Proteomes" id="UP001178507">
    <property type="component" value="Unassembled WGS sequence"/>
</dbReference>
<gene>
    <name evidence="2" type="ORF">EVOR1521_LOCUS31509</name>
</gene>
<feature type="compositionally biased region" description="Pro residues" evidence="1">
    <location>
        <begin position="85"/>
        <end position="97"/>
    </location>
</feature>
<accession>A0AA36JT54</accession>
<keyword evidence="3" id="KW-1185">Reference proteome</keyword>
<name>A0AA36JT54_9DINO</name>
<sequence length="516" mass="56784">MCLRRPWLRLSVGLSSPRPPPQRFPPAPPSTPVPGPPPRFDASMLPPAPAPERSASRTPVPGPPPRFDASMLPPAPAPERSASRFPPPAPPAPPVPAPADAGSRGSPTLKPGTLDVPESHPQVQAVLLALKKEGMRRGLERHWEQIKRLHQQDAFTPADIAWLFAQCRSVPSLRRAQMPRSINRHDEDEADVPIGTRVVQLFTNFVCLKIPELTPGEITCFVSALTSAALPMDEFWLFMMAKQIQDTSGQFSCVQLAEIARCYAAKGLEDEEFFGVLCDAVFGRLQEFHPNVLAHFLFSCARVRFLHEDLCTAAFPLFEDVASVRVMDATALSSAITAASLLDWRGFKALVCCQALAARTTELSGVVHHADLAMGLALAVVYMRNAAGARFLLPFLLDHFCETLAGASLRRSRSEVATIQRRVTLTGLCAAFGVPKRQAWDLNQLRIVQVTFNKLQSYLAQTGSSKDSYEPTPSSFHLEVVAVLHLLNVQHQVEQPQRPFMLDITIRPEQLRSSQT</sequence>
<organism evidence="2 3">
    <name type="scientific">Effrenium voratum</name>
    <dbReference type="NCBI Taxonomy" id="2562239"/>
    <lineage>
        <taxon>Eukaryota</taxon>
        <taxon>Sar</taxon>
        <taxon>Alveolata</taxon>
        <taxon>Dinophyceae</taxon>
        <taxon>Suessiales</taxon>
        <taxon>Symbiodiniaceae</taxon>
        <taxon>Effrenium</taxon>
    </lineage>
</organism>
<feature type="compositionally biased region" description="Pro residues" evidence="1">
    <location>
        <begin position="17"/>
        <end position="39"/>
    </location>
</feature>
<proteinExistence type="predicted"/>
<reference evidence="2" key="1">
    <citation type="submission" date="2023-08" db="EMBL/GenBank/DDBJ databases">
        <authorList>
            <person name="Chen Y."/>
            <person name="Shah S."/>
            <person name="Dougan E. K."/>
            <person name="Thang M."/>
            <person name="Chan C."/>
        </authorList>
    </citation>
    <scope>NUCLEOTIDE SEQUENCE</scope>
</reference>
<dbReference type="EMBL" id="CAUJNA010003838">
    <property type="protein sequence ID" value="CAJ1410743.1"/>
    <property type="molecule type" value="Genomic_DNA"/>
</dbReference>
<protein>
    <submittedName>
        <fullName evidence="2">Uncharacterized protein</fullName>
    </submittedName>
</protein>
<evidence type="ECO:0000313" key="3">
    <source>
        <dbReference type="Proteomes" id="UP001178507"/>
    </source>
</evidence>
<evidence type="ECO:0000256" key="1">
    <source>
        <dbReference type="SAM" id="MobiDB-lite"/>
    </source>
</evidence>
<feature type="region of interest" description="Disordered" evidence="1">
    <location>
        <begin position="1"/>
        <end position="117"/>
    </location>
</feature>
<dbReference type="AlphaFoldDB" id="A0AA36JT54"/>